<proteinExistence type="predicted"/>
<sequence length="62" mass="6386">MLLGKREPGRKGSRAGGSQAEDMTAQRNSPVDNGPSSPSDDCANNPVGMTNEPARESGSLQA</sequence>
<organism evidence="2 3">
    <name type="scientific">Trichinella nelsoni</name>
    <dbReference type="NCBI Taxonomy" id="6336"/>
    <lineage>
        <taxon>Eukaryota</taxon>
        <taxon>Metazoa</taxon>
        <taxon>Ecdysozoa</taxon>
        <taxon>Nematoda</taxon>
        <taxon>Enoplea</taxon>
        <taxon>Dorylaimia</taxon>
        <taxon>Trichinellida</taxon>
        <taxon>Trichinellidae</taxon>
        <taxon>Trichinella</taxon>
    </lineage>
</organism>
<evidence type="ECO:0000313" key="2">
    <source>
        <dbReference type="EMBL" id="KRX25793.1"/>
    </source>
</evidence>
<dbReference type="EMBL" id="JYDL01000010">
    <property type="protein sequence ID" value="KRX25793.1"/>
    <property type="molecule type" value="Genomic_DNA"/>
</dbReference>
<name>A0A0V0SGL7_9BILA</name>
<feature type="compositionally biased region" description="Polar residues" evidence="1">
    <location>
        <begin position="25"/>
        <end position="39"/>
    </location>
</feature>
<feature type="compositionally biased region" description="Basic and acidic residues" evidence="1">
    <location>
        <begin position="1"/>
        <end position="10"/>
    </location>
</feature>
<gene>
    <name evidence="2" type="ORF">T07_2542</name>
</gene>
<feature type="region of interest" description="Disordered" evidence="1">
    <location>
        <begin position="1"/>
        <end position="62"/>
    </location>
</feature>
<evidence type="ECO:0000313" key="3">
    <source>
        <dbReference type="Proteomes" id="UP000054630"/>
    </source>
</evidence>
<dbReference type="Proteomes" id="UP000054630">
    <property type="component" value="Unassembled WGS sequence"/>
</dbReference>
<comment type="caution">
    <text evidence="2">The sequence shown here is derived from an EMBL/GenBank/DDBJ whole genome shotgun (WGS) entry which is preliminary data.</text>
</comment>
<keyword evidence="3" id="KW-1185">Reference proteome</keyword>
<dbReference type="AlphaFoldDB" id="A0A0V0SGL7"/>
<protein>
    <submittedName>
        <fullName evidence="2">Uncharacterized protein</fullName>
    </submittedName>
</protein>
<reference evidence="2 3" key="1">
    <citation type="submission" date="2015-01" db="EMBL/GenBank/DDBJ databases">
        <title>Evolution of Trichinella species and genotypes.</title>
        <authorList>
            <person name="Korhonen P.K."/>
            <person name="Edoardo P."/>
            <person name="Giuseppe L.R."/>
            <person name="Gasser R.B."/>
        </authorList>
    </citation>
    <scope>NUCLEOTIDE SEQUENCE [LARGE SCALE GENOMIC DNA]</scope>
    <source>
        <strain evidence="2">ISS37</strain>
    </source>
</reference>
<evidence type="ECO:0000256" key="1">
    <source>
        <dbReference type="SAM" id="MobiDB-lite"/>
    </source>
</evidence>
<dbReference type="OrthoDB" id="10294743at2759"/>
<accession>A0A0V0SGL7</accession>